<dbReference type="EC" id="2.7.11.1" evidence="1"/>
<organism evidence="10 11">
    <name type="scientific">Citrus unshiu</name>
    <name type="common">Satsuma mandarin</name>
    <name type="synonym">Citrus nobilis var. unshiu</name>
    <dbReference type="NCBI Taxonomy" id="55188"/>
    <lineage>
        <taxon>Eukaryota</taxon>
        <taxon>Viridiplantae</taxon>
        <taxon>Streptophyta</taxon>
        <taxon>Embryophyta</taxon>
        <taxon>Tracheophyta</taxon>
        <taxon>Spermatophyta</taxon>
        <taxon>Magnoliopsida</taxon>
        <taxon>eudicotyledons</taxon>
        <taxon>Gunneridae</taxon>
        <taxon>Pentapetalae</taxon>
        <taxon>rosids</taxon>
        <taxon>malvids</taxon>
        <taxon>Sapindales</taxon>
        <taxon>Rutaceae</taxon>
        <taxon>Aurantioideae</taxon>
        <taxon>Citrus</taxon>
    </lineage>
</organism>
<dbReference type="InterPro" id="IPR000719">
    <property type="entry name" value="Prot_kinase_dom"/>
</dbReference>
<evidence type="ECO:0000256" key="2">
    <source>
        <dbReference type="ARBA" id="ARBA00022527"/>
    </source>
</evidence>
<dbReference type="GO" id="GO:0005524">
    <property type="term" value="F:ATP binding"/>
    <property type="evidence" value="ECO:0007669"/>
    <property type="project" value="UniProtKB-KW"/>
</dbReference>
<evidence type="ECO:0000256" key="7">
    <source>
        <dbReference type="ARBA" id="ARBA00047899"/>
    </source>
</evidence>
<comment type="caution">
    <text evidence="10">The sequence shown here is derived from an EMBL/GenBank/DDBJ whole genome shotgun (WGS) entry which is preliminary data.</text>
</comment>
<comment type="catalytic activity">
    <reaction evidence="7">
        <text>L-threonyl-[protein] + ATP = O-phospho-L-threonyl-[protein] + ADP + H(+)</text>
        <dbReference type="Rhea" id="RHEA:46608"/>
        <dbReference type="Rhea" id="RHEA-COMP:11060"/>
        <dbReference type="Rhea" id="RHEA-COMP:11605"/>
        <dbReference type="ChEBI" id="CHEBI:15378"/>
        <dbReference type="ChEBI" id="CHEBI:30013"/>
        <dbReference type="ChEBI" id="CHEBI:30616"/>
        <dbReference type="ChEBI" id="CHEBI:61977"/>
        <dbReference type="ChEBI" id="CHEBI:456216"/>
        <dbReference type="EC" id="2.7.11.1"/>
    </reaction>
</comment>
<evidence type="ECO:0000256" key="8">
    <source>
        <dbReference type="ARBA" id="ARBA00048679"/>
    </source>
</evidence>
<dbReference type="Proteomes" id="UP000236630">
    <property type="component" value="Unassembled WGS sequence"/>
</dbReference>
<gene>
    <name evidence="10" type="ORF">CUMW_268820</name>
</gene>
<keyword evidence="2" id="KW-0723">Serine/threonine-protein kinase</keyword>
<protein>
    <recommendedName>
        <fullName evidence="1">non-specific serine/threonine protein kinase</fullName>
        <ecNumber evidence="1">2.7.11.1</ecNumber>
    </recommendedName>
</protein>
<evidence type="ECO:0000256" key="6">
    <source>
        <dbReference type="ARBA" id="ARBA00022840"/>
    </source>
</evidence>
<evidence type="ECO:0000256" key="3">
    <source>
        <dbReference type="ARBA" id="ARBA00022679"/>
    </source>
</evidence>
<reference evidence="10 11" key="1">
    <citation type="journal article" date="2017" name="Front. Genet.">
        <title>Draft sequencing of the heterozygous diploid genome of Satsuma (Citrus unshiu Marc.) using a hybrid assembly approach.</title>
        <authorList>
            <person name="Shimizu T."/>
            <person name="Tanizawa Y."/>
            <person name="Mochizuki T."/>
            <person name="Nagasaki H."/>
            <person name="Yoshioka T."/>
            <person name="Toyoda A."/>
            <person name="Fujiyama A."/>
            <person name="Kaminuma E."/>
            <person name="Nakamura Y."/>
        </authorList>
    </citation>
    <scope>NUCLEOTIDE SEQUENCE [LARGE SCALE GENOMIC DNA]</scope>
    <source>
        <strain evidence="11">cv. Miyagawa wase</strain>
    </source>
</reference>
<dbReference type="InterPro" id="IPR051420">
    <property type="entry name" value="Ser_Thr_Kinases_DiverseReg"/>
</dbReference>
<dbReference type="PANTHER" id="PTHR48005:SF95">
    <property type="entry name" value="PROTEIN KINASE DOMAIN-CONTAINING PROTEIN"/>
    <property type="match status" value="1"/>
</dbReference>
<dbReference type="PROSITE" id="PS50011">
    <property type="entry name" value="PROTEIN_KINASE_DOM"/>
    <property type="match status" value="1"/>
</dbReference>
<accession>A0A2H5QWN0</accession>
<feature type="domain" description="Protein kinase" evidence="9">
    <location>
        <begin position="106"/>
        <end position="173"/>
    </location>
</feature>
<dbReference type="PANTHER" id="PTHR48005">
    <property type="entry name" value="LEUCINE RICH REPEAT KINASE 2"/>
    <property type="match status" value="1"/>
</dbReference>
<dbReference type="AlphaFoldDB" id="A0A2H5QWN0"/>
<evidence type="ECO:0000259" key="9">
    <source>
        <dbReference type="PROSITE" id="PS50011"/>
    </source>
</evidence>
<name>A0A2H5QWN0_CITUN</name>
<comment type="catalytic activity">
    <reaction evidence="8">
        <text>L-seryl-[protein] + ATP = O-phospho-L-seryl-[protein] + ADP + H(+)</text>
        <dbReference type="Rhea" id="RHEA:17989"/>
        <dbReference type="Rhea" id="RHEA-COMP:9863"/>
        <dbReference type="Rhea" id="RHEA-COMP:11604"/>
        <dbReference type="ChEBI" id="CHEBI:15378"/>
        <dbReference type="ChEBI" id="CHEBI:29999"/>
        <dbReference type="ChEBI" id="CHEBI:30616"/>
        <dbReference type="ChEBI" id="CHEBI:83421"/>
        <dbReference type="ChEBI" id="CHEBI:456216"/>
        <dbReference type="EC" id="2.7.11.1"/>
    </reaction>
</comment>
<dbReference type="InterPro" id="IPR011009">
    <property type="entry name" value="Kinase-like_dom_sf"/>
</dbReference>
<keyword evidence="11" id="KW-1185">Reference proteome</keyword>
<dbReference type="SUPFAM" id="SSF56112">
    <property type="entry name" value="Protein kinase-like (PK-like)"/>
    <property type="match status" value="1"/>
</dbReference>
<dbReference type="EMBL" id="BDQV01001063">
    <property type="protein sequence ID" value="GAY69030.1"/>
    <property type="molecule type" value="Genomic_DNA"/>
</dbReference>
<keyword evidence="3" id="KW-0808">Transferase</keyword>
<sequence length="173" mass="19646">MPYPICNVESLERLDLSHGNLSGSFQIALKECMACHSLTVKGLQACKALRSYKHSSRAKWIIILFPLLGSDSERQSSQQNLQGLLLILNFEGKIMCDEIIKATKDFDAEFCIRNGGHGNVYRDELPFGEIIAVTTFHSPLPRDRVADHKEFLTEVEALIEMRHRNIVKFYGFC</sequence>
<keyword evidence="5" id="KW-0418">Kinase</keyword>
<keyword evidence="4" id="KW-0547">Nucleotide-binding</keyword>
<proteinExistence type="predicted"/>
<dbReference type="Gene3D" id="3.30.200.20">
    <property type="entry name" value="Phosphorylase Kinase, domain 1"/>
    <property type="match status" value="1"/>
</dbReference>
<evidence type="ECO:0000313" key="10">
    <source>
        <dbReference type="EMBL" id="GAY69030.1"/>
    </source>
</evidence>
<evidence type="ECO:0000256" key="1">
    <source>
        <dbReference type="ARBA" id="ARBA00012513"/>
    </source>
</evidence>
<evidence type="ECO:0000313" key="11">
    <source>
        <dbReference type="Proteomes" id="UP000236630"/>
    </source>
</evidence>
<dbReference type="GO" id="GO:0004674">
    <property type="term" value="F:protein serine/threonine kinase activity"/>
    <property type="evidence" value="ECO:0007669"/>
    <property type="project" value="UniProtKB-KW"/>
</dbReference>
<evidence type="ECO:0000256" key="4">
    <source>
        <dbReference type="ARBA" id="ARBA00022741"/>
    </source>
</evidence>
<evidence type="ECO:0000256" key="5">
    <source>
        <dbReference type="ARBA" id="ARBA00022777"/>
    </source>
</evidence>
<keyword evidence="6" id="KW-0067">ATP-binding</keyword>